<proteinExistence type="predicted"/>
<accession>A0ABX1PQ31</accession>
<feature type="signal peptide" evidence="1">
    <location>
        <begin position="1"/>
        <end position="23"/>
    </location>
</feature>
<reference evidence="2" key="1">
    <citation type="submission" date="2019-12" db="EMBL/GenBank/DDBJ databases">
        <title>Comparative genomics gives insights into the taxonomy of the Azoarcus-Aromatoleum group and reveals separate origins of nif in the plant-associated Azoarcus and non-plant-associated Aromatoleum sub-groups.</title>
        <authorList>
            <person name="Lafos M."/>
            <person name="Maluk M."/>
            <person name="Batista M."/>
            <person name="Junghare M."/>
            <person name="Carmona M."/>
            <person name="Faoro H."/>
            <person name="Cruz L.M."/>
            <person name="Battistoni F."/>
            <person name="De Souza E."/>
            <person name="Pedrosa F."/>
            <person name="Chen W.-M."/>
            <person name="Poole P.S."/>
            <person name="Dixon R.A."/>
            <person name="James E.K."/>
        </authorList>
    </citation>
    <scope>NUCLEOTIDE SEQUENCE</scope>
    <source>
        <strain evidence="2">LuFRes1</strain>
    </source>
</reference>
<comment type="caution">
    <text evidence="2">The sequence shown here is derived from an EMBL/GenBank/DDBJ whole genome shotgun (WGS) entry which is preliminary data.</text>
</comment>
<keyword evidence="1" id="KW-0732">Signal</keyword>
<dbReference type="Proteomes" id="UP000615989">
    <property type="component" value="Unassembled WGS sequence"/>
</dbReference>
<evidence type="ECO:0000313" key="3">
    <source>
        <dbReference type="Proteomes" id="UP000615989"/>
    </source>
</evidence>
<dbReference type="EMBL" id="WTVG01000074">
    <property type="protein sequence ID" value="NMG26511.1"/>
    <property type="molecule type" value="Genomic_DNA"/>
</dbReference>
<protein>
    <recommendedName>
        <fullName evidence="4">Phosphate ABC transporter substrate-binding protein</fullName>
    </recommendedName>
</protein>
<sequence>MRPISSGILVAVALALLSPLAAAQILIVTSARGAIGELSRQQAEQLYLGRTRSLPDGTPVALADLPGGRVRDRFYEQLTGKNPSQIRAYWSRMVFTGRALPPQQAENVRELGARLMANPNLIGYLPAADADPRMKVLLELP</sequence>
<evidence type="ECO:0000313" key="2">
    <source>
        <dbReference type="EMBL" id="NMG26511.1"/>
    </source>
</evidence>
<evidence type="ECO:0000256" key="1">
    <source>
        <dbReference type="SAM" id="SignalP"/>
    </source>
</evidence>
<keyword evidence="3" id="KW-1185">Reference proteome</keyword>
<gene>
    <name evidence="2" type="ORF">GO606_17700</name>
</gene>
<dbReference type="Gene3D" id="3.40.190.10">
    <property type="entry name" value="Periplasmic binding protein-like II"/>
    <property type="match status" value="1"/>
</dbReference>
<evidence type="ECO:0008006" key="4">
    <source>
        <dbReference type="Google" id="ProtNLM"/>
    </source>
</evidence>
<feature type="chain" id="PRO_5045657588" description="Phosphate ABC transporter substrate-binding protein" evidence="1">
    <location>
        <begin position="24"/>
        <end position="141"/>
    </location>
</feature>
<name>A0ABX1PQ31_9RHOO</name>
<organism evidence="2 3">
    <name type="scientific">Aromatoleum anaerobium</name>
    <dbReference type="NCBI Taxonomy" id="182180"/>
    <lineage>
        <taxon>Bacteria</taxon>
        <taxon>Pseudomonadati</taxon>
        <taxon>Pseudomonadota</taxon>
        <taxon>Betaproteobacteria</taxon>
        <taxon>Rhodocyclales</taxon>
        <taxon>Rhodocyclaceae</taxon>
        <taxon>Aromatoleum</taxon>
    </lineage>
</organism>
<dbReference type="RefSeq" id="WP_169119830.1">
    <property type="nucleotide sequence ID" value="NZ_WTVG02000037.1"/>
</dbReference>
<dbReference type="SUPFAM" id="SSF53850">
    <property type="entry name" value="Periplasmic binding protein-like II"/>
    <property type="match status" value="1"/>
</dbReference>